<sequence>MQATRIARLIFIEGDCAVSKSATGQQRDETPVRRDSALRGWLAGAADDRFAGLGHL</sequence>
<organism evidence="1 2">
    <name type="scientific">Massilia norwichensis</name>
    <dbReference type="NCBI Taxonomy" id="1442366"/>
    <lineage>
        <taxon>Bacteria</taxon>
        <taxon>Pseudomonadati</taxon>
        <taxon>Pseudomonadota</taxon>
        <taxon>Betaproteobacteria</taxon>
        <taxon>Burkholderiales</taxon>
        <taxon>Oxalobacteraceae</taxon>
        <taxon>Telluria group</taxon>
        <taxon>Massilia</taxon>
    </lineage>
</organism>
<dbReference type="EMBL" id="JANUGX010000031">
    <property type="protein sequence ID" value="MCS0591767.1"/>
    <property type="molecule type" value="Genomic_DNA"/>
</dbReference>
<evidence type="ECO:0000313" key="2">
    <source>
        <dbReference type="Proteomes" id="UP001205560"/>
    </source>
</evidence>
<proteinExistence type="predicted"/>
<dbReference type="Proteomes" id="UP001205560">
    <property type="component" value="Unassembled WGS sequence"/>
</dbReference>
<dbReference type="RefSeq" id="WP_258847536.1">
    <property type="nucleotide sequence ID" value="NZ_JANUGX010000031.1"/>
</dbReference>
<protein>
    <submittedName>
        <fullName evidence="1">Uncharacterized protein</fullName>
    </submittedName>
</protein>
<gene>
    <name evidence="1" type="ORF">NX782_21475</name>
</gene>
<reference evidence="1 2" key="1">
    <citation type="submission" date="2022-08" db="EMBL/GenBank/DDBJ databases">
        <title>Reclassification of Massilia species as members of the genera Telluria, Duganella, Pseudoduganella, Mokoshia gen. nov. and Zemynaea gen. nov. using orthogonal and non-orthogonal genome-based approaches.</title>
        <authorList>
            <person name="Bowman J.P."/>
        </authorList>
    </citation>
    <scope>NUCLEOTIDE SEQUENCE [LARGE SCALE GENOMIC DNA]</scope>
    <source>
        <strain evidence="1 2">LMG 28164</strain>
    </source>
</reference>
<name>A0ABT2AC80_9BURK</name>
<keyword evidence="2" id="KW-1185">Reference proteome</keyword>
<comment type="caution">
    <text evidence="1">The sequence shown here is derived from an EMBL/GenBank/DDBJ whole genome shotgun (WGS) entry which is preliminary data.</text>
</comment>
<accession>A0ABT2AC80</accession>
<evidence type="ECO:0000313" key="1">
    <source>
        <dbReference type="EMBL" id="MCS0591767.1"/>
    </source>
</evidence>